<evidence type="ECO:0000256" key="11">
    <source>
        <dbReference type="ARBA" id="ARBA00022915"/>
    </source>
</evidence>
<dbReference type="InterPro" id="IPR018042">
    <property type="entry name" value="Aspartate_kinase_CS"/>
</dbReference>
<evidence type="ECO:0000256" key="4">
    <source>
        <dbReference type="ARBA" id="ARBA00005139"/>
    </source>
</evidence>
<comment type="pathway">
    <text evidence="2 16">Amino-acid biosynthesis; L-lysine biosynthesis via DAP pathway; (S)-tetrahydrodipicolinate from L-aspartate: step 1/4.</text>
</comment>
<protein>
    <recommendedName>
        <fullName evidence="15">Aspartokinase</fullName>
        <ecNumber evidence="15">2.7.2.4</ecNumber>
    </recommendedName>
</protein>
<keyword evidence="10 14" id="KW-0067">ATP-binding</keyword>
<dbReference type="PANTHER" id="PTHR21499">
    <property type="entry name" value="ASPARTATE KINASE"/>
    <property type="match status" value="1"/>
</dbReference>
<dbReference type="CDD" id="cd04246">
    <property type="entry name" value="AAK_AK-DapG-like"/>
    <property type="match status" value="1"/>
</dbReference>
<feature type="binding site" evidence="14">
    <location>
        <position position="80"/>
    </location>
    <ligand>
        <name>substrate</name>
    </ligand>
</feature>
<keyword evidence="9 15" id="KW-0418">Kinase</keyword>
<dbReference type="NCBIfam" id="NF005155">
    <property type="entry name" value="PRK06635.1-4"/>
    <property type="match status" value="1"/>
</dbReference>
<dbReference type="InterPro" id="IPR001341">
    <property type="entry name" value="Asp_kinase"/>
</dbReference>
<dbReference type="RefSeq" id="WP_063190437.1">
    <property type="nucleotide sequence ID" value="NZ_LQQY01000002.1"/>
</dbReference>
<dbReference type="PIRSF" id="PIRSF000726">
    <property type="entry name" value="Asp_kin"/>
    <property type="match status" value="1"/>
</dbReference>
<feature type="binding site" evidence="14">
    <location>
        <position position="53"/>
    </location>
    <ligand>
        <name>substrate</name>
    </ligand>
</feature>
<feature type="binding site" evidence="14">
    <location>
        <begin position="13"/>
        <end position="16"/>
    </location>
    <ligand>
        <name>ATP</name>
        <dbReference type="ChEBI" id="CHEBI:30616"/>
    </ligand>
</feature>
<organism evidence="18 19">
    <name type="scientific">Rossellomorea marisflavi</name>
    <dbReference type="NCBI Taxonomy" id="189381"/>
    <lineage>
        <taxon>Bacteria</taxon>
        <taxon>Bacillati</taxon>
        <taxon>Bacillota</taxon>
        <taxon>Bacilli</taxon>
        <taxon>Bacillales</taxon>
        <taxon>Bacillaceae</taxon>
        <taxon>Rossellomorea</taxon>
    </lineage>
</organism>
<evidence type="ECO:0000256" key="8">
    <source>
        <dbReference type="ARBA" id="ARBA00022741"/>
    </source>
</evidence>
<dbReference type="NCBIfam" id="TIGR00657">
    <property type="entry name" value="asp_kinases"/>
    <property type="match status" value="1"/>
</dbReference>
<evidence type="ECO:0000256" key="9">
    <source>
        <dbReference type="ARBA" id="ARBA00022777"/>
    </source>
</evidence>
<dbReference type="EC" id="2.7.2.4" evidence="15"/>
<feature type="binding site" evidence="14">
    <location>
        <begin position="179"/>
        <end position="180"/>
    </location>
    <ligand>
        <name>ATP</name>
        <dbReference type="ChEBI" id="CHEBI:30616"/>
    </ligand>
</feature>
<comment type="caution">
    <text evidence="18">The sequence shown here is derived from an EMBL/GenBank/DDBJ whole genome shotgun (WGS) entry which is preliminary data.</text>
</comment>
<evidence type="ECO:0000256" key="15">
    <source>
        <dbReference type="RuleBase" id="RU003448"/>
    </source>
</evidence>
<dbReference type="AlphaFoldDB" id="A0A165LXU6"/>
<evidence type="ECO:0000256" key="10">
    <source>
        <dbReference type="ARBA" id="ARBA00022840"/>
    </source>
</evidence>
<evidence type="ECO:0000256" key="2">
    <source>
        <dbReference type="ARBA" id="ARBA00004766"/>
    </source>
</evidence>
<sequence>MKEGDMVEIIVQKFGGTSVGSVERIKRMAQHVIREKQKGKEVAVVVSAMGDTTDHLTKLAREITAHPPKREMDLLLSTGEQITIALLTLSIQEAGFKAVSLTGRQAGIRTDGVHGKARIKGINPSRVREELRRGSIPVVAGFQGITDTGEITTLGRGGSDTTATVLAAALGAERCDIYTDVDGIYTTDPRVVPAATRIPHLTYREVLCLADSGAAVIHPRAVFHSKKSRIPFRILPGLIKGEGTLVDDNIHIADRGHAVGVAFKDEVVSISMEDAAYGLESLLKESLEVIHVKPDLQWKGQDLTLTVDASDRSDVEHLLRDLGQEYSKKMEQAKVTIVKSLGSDILRFGVRSTLDDSGIDVFSIQEDPEKVTALIGSEDIYRAADVLHTFAGLDASGAKRVVR</sequence>
<dbReference type="GO" id="GO:0009090">
    <property type="term" value="P:homoserine biosynthetic process"/>
    <property type="evidence" value="ECO:0007669"/>
    <property type="project" value="TreeGrafter"/>
</dbReference>
<dbReference type="Proteomes" id="UP000076510">
    <property type="component" value="Unassembled WGS sequence"/>
</dbReference>
<accession>A0A165LXU6</accession>
<dbReference type="GO" id="GO:0019877">
    <property type="term" value="P:diaminopimelate biosynthetic process"/>
    <property type="evidence" value="ECO:0007669"/>
    <property type="project" value="UniProtKB-KW"/>
</dbReference>
<dbReference type="GO" id="GO:0005829">
    <property type="term" value="C:cytosol"/>
    <property type="evidence" value="ECO:0007669"/>
    <property type="project" value="TreeGrafter"/>
</dbReference>
<dbReference type="GO" id="GO:0005524">
    <property type="term" value="F:ATP binding"/>
    <property type="evidence" value="ECO:0007669"/>
    <property type="project" value="UniProtKB-KW"/>
</dbReference>
<comment type="catalytic activity">
    <reaction evidence="13 15">
        <text>L-aspartate + ATP = 4-phospho-L-aspartate + ADP</text>
        <dbReference type="Rhea" id="RHEA:23776"/>
        <dbReference type="ChEBI" id="CHEBI:29991"/>
        <dbReference type="ChEBI" id="CHEBI:30616"/>
        <dbReference type="ChEBI" id="CHEBI:57535"/>
        <dbReference type="ChEBI" id="CHEBI:456216"/>
        <dbReference type="EC" id="2.7.2.4"/>
    </reaction>
</comment>
<evidence type="ECO:0000313" key="19">
    <source>
        <dbReference type="Proteomes" id="UP000076510"/>
    </source>
</evidence>
<evidence type="ECO:0000256" key="5">
    <source>
        <dbReference type="ARBA" id="ARBA00010122"/>
    </source>
</evidence>
<dbReference type="UniPathway" id="UPA00034">
    <property type="reaction ID" value="UER00015"/>
</dbReference>
<proteinExistence type="inferred from homology"/>
<feature type="binding site" evidence="14">
    <location>
        <position position="185"/>
    </location>
    <ligand>
        <name>ATP</name>
        <dbReference type="ChEBI" id="CHEBI:30616"/>
    </ligand>
</feature>
<dbReference type="UniPathway" id="UPA00050">
    <property type="reaction ID" value="UER00461"/>
</dbReference>
<keyword evidence="12" id="KW-0457">Lysine biosynthesis</keyword>
<dbReference type="PROSITE" id="PS00324">
    <property type="entry name" value="ASPARTOKINASE"/>
    <property type="match status" value="1"/>
</dbReference>
<dbReference type="UniPathway" id="UPA00051">
    <property type="reaction ID" value="UER00462"/>
</dbReference>
<dbReference type="InterPro" id="IPR001048">
    <property type="entry name" value="Asp/Glu/Uridylate_kinase"/>
</dbReference>
<dbReference type="SUPFAM" id="SSF53633">
    <property type="entry name" value="Carbamate kinase-like"/>
    <property type="match status" value="1"/>
</dbReference>
<evidence type="ECO:0000256" key="6">
    <source>
        <dbReference type="ARBA" id="ARBA00022605"/>
    </source>
</evidence>
<evidence type="ECO:0000313" key="18">
    <source>
        <dbReference type="EMBL" id="KZE53274.1"/>
    </source>
</evidence>
<evidence type="ECO:0000256" key="7">
    <source>
        <dbReference type="ARBA" id="ARBA00022679"/>
    </source>
</evidence>
<name>A0A165LXU6_9BACI</name>
<dbReference type="PANTHER" id="PTHR21499:SF68">
    <property type="entry name" value="ASPARTOKINASE 2"/>
    <property type="match status" value="1"/>
</dbReference>
<dbReference type="InterPro" id="IPR036393">
    <property type="entry name" value="AceGlu_kinase-like_sf"/>
</dbReference>
<dbReference type="GO" id="GO:0009089">
    <property type="term" value="P:lysine biosynthetic process via diaminopimelate"/>
    <property type="evidence" value="ECO:0007669"/>
    <property type="project" value="UniProtKB-UniPathway"/>
</dbReference>
<feature type="domain" description="Aspartate/glutamate/uridylate kinase" evidence="17">
    <location>
        <begin position="9"/>
        <end position="235"/>
    </location>
</feature>
<comment type="pathway">
    <text evidence="3 16">Amino-acid biosynthesis; L-methionine biosynthesis via de novo pathway; L-homoserine from L-aspartate: step 1/3.</text>
</comment>
<dbReference type="GO" id="GO:0009088">
    <property type="term" value="P:threonine biosynthetic process"/>
    <property type="evidence" value="ECO:0007669"/>
    <property type="project" value="UniProtKB-UniPathway"/>
</dbReference>
<dbReference type="Gene3D" id="3.40.1160.10">
    <property type="entry name" value="Acetylglutamate kinase-like"/>
    <property type="match status" value="1"/>
</dbReference>
<keyword evidence="11" id="KW-0220">Diaminopimelate biosynthesis</keyword>
<dbReference type="FunFam" id="3.40.1160.10:FF:000002">
    <property type="entry name" value="Aspartokinase"/>
    <property type="match status" value="1"/>
</dbReference>
<reference evidence="19" key="1">
    <citation type="submission" date="2016-01" db="EMBL/GenBank/DDBJ databases">
        <title>Whole genome sequencing of Bhargavaea cecembensis T14.</title>
        <authorList>
            <person name="Hong K.W."/>
        </authorList>
    </citation>
    <scope>NUCLEOTIDE SEQUENCE [LARGE SCALE GENOMIC DNA]</scope>
    <source>
        <strain evidence="19">M19</strain>
    </source>
</reference>
<comment type="pathway">
    <text evidence="4 16">Amino-acid biosynthesis; L-threonine biosynthesis; L-threonine from L-aspartate: step 1/5.</text>
</comment>
<dbReference type="EMBL" id="LQQY01000002">
    <property type="protein sequence ID" value="KZE53274.1"/>
    <property type="molecule type" value="Genomic_DNA"/>
</dbReference>
<keyword evidence="8 14" id="KW-0547">Nucleotide-binding</keyword>
<dbReference type="GO" id="GO:0004072">
    <property type="term" value="F:aspartate kinase activity"/>
    <property type="evidence" value="ECO:0007669"/>
    <property type="project" value="UniProtKB-EC"/>
</dbReference>
<gene>
    <name evidence="18" type="ORF">AV649_10915</name>
</gene>
<keyword evidence="6 16" id="KW-0028">Amino-acid biosynthesis</keyword>
<evidence type="ECO:0000259" key="17">
    <source>
        <dbReference type="Pfam" id="PF00696"/>
    </source>
</evidence>
<evidence type="ECO:0000256" key="14">
    <source>
        <dbReference type="PIRSR" id="PIRSR000726-1"/>
    </source>
</evidence>
<evidence type="ECO:0000256" key="12">
    <source>
        <dbReference type="ARBA" id="ARBA00023154"/>
    </source>
</evidence>
<evidence type="ECO:0000256" key="3">
    <source>
        <dbReference type="ARBA" id="ARBA00004986"/>
    </source>
</evidence>
<comment type="similarity">
    <text evidence="5 15">Belongs to the aspartokinase family.</text>
</comment>
<keyword evidence="7 15" id="KW-0808">Transferase</keyword>
<feature type="binding site" evidence="14">
    <location>
        <position position="190"/>
    </location>
    <ligand>
        <name>ATP</name>
        <dbReference type="ChEBI" id="CHEBI:30616"/>
    </ligand>
</feature>
<evidence type="ECO:0000256" key="16">
    <source>
        <dbReference type="RuleBase" id="RU004249"/>
    </source>
</evidence>
<dbReference type="InterPro" id="IPR005260">
    <property type="entry name" value="Asp_kin_monofn"/>
</dbReference>
<evidence type="ECO:0000256" key="1">
    <source>
        <dbReference type="ARBA" id="ARBA00003121"/>
    </source>
</evidence>
<dbReference type="Pfam" id="PF00696">
    <property type="entry name" value="AA_kinase"/>
    <property type="match status" value="1"/>
</dbReference>
<comment type="function">
    <text evidence="1">Catalyzes the phosphorylation of the beta-carboxyl group of aspartic acid with ATP to yield 4-phospho-L-aspartate, which is involved in the branched biosynthetic pathway leading to the biosynthesis of amino acids threonine, isoleucine and methionine.</text>
</comment>
<evidence type="ECO:0000256" key="13">
    <source>
        <dbReference type="ARBA" id="ARBA00047872"/>
    </source>
</evidence>
<dbReference type="OrthoDB" id="9799110at2"/>